<reference evidence="1 2" key="1">
    <citation type="submission" date="2016-07" db="EMBL/GenBank/DDBJ databases">
        <title>Enhancement of antibiotic productionsby engineered nitrateutilization in actinobacteria.</title>
        <authorList>
            <person name="Meng S.C."/>
        </authorList>
    </citation>
    <scope>NUCLEOTIDE SEQUENCE [LARGE SCALE GENOMIC DNA]</scope>
    <source>
        <strain evidence="1 2">NRRL 2936</strain>
    </source>
</reference>
<name>A0A1B1MHH4_STRLN</name>
<protein>
    <submittedName>
        <fullName evidence="1">Uncharacterized protein</fullName>
    </submittedName>
</protein>
<evidence type="ECO:0000313" key="2">
    <source>
        <dbReference type="Proteomes" id="UP000092598"/>
    </source>
</evidence>
<dbReference type="InterPro" id="IPR011009">
    <property type="entry name" value="Kinase-like_dom_sf"/>
</dbReference>
<dbReference type="KEGG" id="sls:SLINC_5835"/>
<dbReference type="AlphaFoldDB" id="A0A1B1MHH4"/>
<dbReference type="OrthoDB" id="3543178at2"/>
<dbReference type="STRING" id="1915.SLINC_5835"/>
<organism evidence="1 2">
    <name type="scientific">Streptomyces lincolnensis</name>
    <dbReference type="NCBI Taxonomy" id="1915"/>
    <lineage>
        <taxon>Bacteria</taxon>
        <taxon>Bacillati</taxon>
        <taxon>Actinomycetota</taxon>
        <taxon>Actinomycetes</taxon>
        <taxon>Kitasatosporales</taxon>
        <taxon>Streptomycetaceae</taxon>
        <taxon>Streptomyces</taxon>
    </lineage>
</organism>
<sequence length="364" mass="39209">MRRAGTDLEAENAAVGTELETENAAVGPDLSTGNAATGTAGQGPVHREFGTGLLRTEVTGTPEKGYVWVRHPGPRAPRPFTAHDPRLTAALPGDLPPGPVRWAPGVPPPEADGPQGRRYAVRGPESVAGRLLHHGPDEDLAVTLHGVGRLLRALHDTPVPAEAAVRLTTRPRGIHRFTEWLAGRSPSPRAAYAESLLRPRLGEVRMAALHALCARITGDREARVLCHGAPALGSLVPAVGPGARVGEADLLIGEDLCLAPWYHDLGWTLGELVELRWYRGDAHPAWPALLDAFFTGYGRDLGDDWHRLAALRVLLHLHDYTAYVGWDEKTFDKYTGFAMFLLDLSPGPTRRSADPVREPGDAAS</sequence>
<proteinExistence type="predicted"/>
<evidence type="ECO:0000313" key="1">
    <source>
        <dbReference type="EMBL" id="ANS68059.1"/>
    </source>
</evidence>
<dbReference type="EMBL" id="CP016438">
    <property type="protein sequence ID" value="ANS68059.1"/>
    <property type="molecule type" value="Genomic_DNA"/>
</dbReference>
<gene>
    <name evidence="1" type="ORF">SLINC_5835</name>
</gene>
<dbReference type="Proteomes" id="UP000092598">
    <property type="component" value="Chromosome"/>
</dbReference>
<keyword evidence="2" id="KW-1185">Reference proteome</keyword>
<accession>A0A1B1MHH4</accession>
<dbReference type="RefSeq" id="WP_067439898.1">
    <property type="nucleotide sequence ID" value="NZ_CP016438.1"/>
</dbReference>
<dbReference type="PATRIC" id="fig|1915.4.peg.6466"/>
<dbReference type="SUPFAM" id="SSF56112">
    <property type="entry name" value="Protein kinase-like (PK-like)"/>
    <property type="match status" value="1"/>
</dbReference>